<evidence type="ECO:0000313" key="2">
    <source>
        <dbReference type="EMBL" id="KAG8188398.1"/>
    </source>
</evidence>
<reference evidence="2 3" key="1">
    <citation type="journal article" date="2022" name="Nat. Ecol. Evol.">
        <title>A masculinizing supergene underlies an exaggerated male reproductive morph in a spider.</title>
        <authorList>
            <person name="Hendrickx F."/>
            <person name="De Corte Z."/>
            <person name="Sonet G."/>
            <person name="Van Belleghem S.M."/>
            <person name="Kostlbacher S."/>
            <person name="Vangestel C."/>
        </authorList>
    </citation>
    <scope>NUCLEOTIDE SEQUENCE [LARGE SCALE GENOMIC DNA]</scope>
    <source>
        <strain evidence="2">W744_W776</strain>
    </source>
</reference>
<protein>
    <recommendedName>
        <fullName evidence="1">SET domain-containing protein</fullName>
    </recommendedName>
</protein>
<comment type="caution">
    <text evidence="2">The sequence shown here is derived from an EMBL/GenBank/DDBJ whole genome shotgun (WGS) entry which is preliminary data.</text>
</comment>
<dbReference type="Proteomes" id="UP000827092">
    <property type="component" value="Unassembled WGS sequence"/>
</dbReference>
<evidence type="ECO:0000259" key="1">
    <source>
        <dbReference type="Pfam" id="PF21549"/>
    </source>
</evidence>
<accession>A0AAV6UX76</accession>
<dbReference type="InterPro" id="IPR046341">
    <property type="entry name" value="SET_dom_sf"/>
</dbReference>
<name>A0AAV6UX76_9ARAC</name>
<proteinExistence type="predicted"/>
<sequence>MKKFEAAPLSSGDEDYGEASALSLDSSYLLSTDSEGEELDFFAMTTDHQESPLPKELELRAGSQPLKYALWTKVELSRGKRFGPIPAQLKDSEPSRPTAWKVVDEEGTVKAWVDTQAVPGGQWTTYLRTAEESRLRNVTPVFFGGQIFLEVVQDIEAGQELHLASYNLLWTHETTSHHRNGAHSPVDATG</sequence>
<dbReference type="Pfam" id="PF21549">
    <property type="entry name" value="PRDM2_PR"/>
    <property type="match status" value="1"/>
</dbReference>
<keyword evidence="3" id="KW-1185">Reference proteome</keyword>
<dbReference type="AlphaFoldDB" id="A0AAV6UX76"/>
<dbReference type="EMBL" id="JAFNEN010000239">
    <property type="protein sequence ID" value="KAG8188398.1"/>
    <property type="molecule type" value="Genomic_DNA"/>
</dbReference>
<gene>
    <name evidence="2" type="ORF">JTE90_019299</name>
</gene>
<dbReference type="GO" id="GO:0008276">
    <property type="term" value="F:protein methyltransferase activity"/>
    <property type="evidence" value="ECO:0007669"/>
    <property type="project" value="UniProtKB-ARBA"/>
</dbReference>
<dbReference type="Gene3D" id="2.170.270.10">
    <property type="entry name" value="SET domain"/>
    <property type="match status" value="1"/>
</dbReference>
<feature type="domain" description="SET" evidence="1">
    <location>
        <begin position="69"/>
        <end position="163"/>
    </location>
</feature>
<dbReference type="GO" id="GO:0008757">
    <property type="term" value="F:S-adenosylmethionine-dependent methyltransferase activity"/>
    <property type="evidence" value="ECO:0007669"/>
    <property type="project" value="UniProtKB-ARBA"/>
</dbReference>
<dbReference type="GO" id="GO:0008170">
    <property type="term" value="F:N-methyltransferase activity"/>
    <property type="evidence" value="ECO:0007669"/>
    <property type="project" value="UniProtKB-ARBA"/>
</dbReference>
<dbReference type="InterPro" id="IPR001214">
    <property type="entry name" value="SET_dom"/>
</dbReference>
<evidence type="ECO:0000313" key="3">
    <source>
        <dbReference type="Proteomes" id="UP000827092"/>
    </source>
</evidence>
<dbReference type="CDD" id="cd19201">
    <property type="entry name" value="PR-SET_ZFPM"/>
    <property type="match status" value="1"/>
</dbReference>
<organism evidence="2 3">
    <name type="scientific">Oedothorax gibbosus</name>
    <dbReference type="NCBI Taxonomy" id="931172"/>
    <lineage>
        <taxon>Eukaryota</taxon>
        <taxon>Metazoa</taxon>
        <taxon>Ecdysozoa</taxon>
        <taxon>Arthropoda</taxon>
        <taxon>Chelicerata</taxon>
        <taxon>Arachnida</taxon>
        <taxon>Araneae</taxon>
        <taxon>Araneomorphae</taxon>
        <taxon>Entelegynae</taxon>
        <taxon>Araneoidea</taxon>
        <taxon>Linyphiidae</taxon>
        <taxon>Erigoninae</taxon>
        <taxon>Oedothorax</taxon>
    </lineage>
</organism>